<keyword evidence="1" id="KW-0472">Membrane</keyword>
<evidence type="ECO:0000313" key="3">
    <source>
        <dbReference type="Proteomes" id="UP000185860"/>
    </source>
</evidence>
<evidence type="ECO:0000313" key="2">
    <source>
        <dbReference type="EMBL" id="OKH32251.1"/>
    </source>
</evidence>
<feature type="transmembrane region" description="Helical" evidence="1">
    <location>
        <begin position="67"/>
        <end position="84"/>
    </location>
</feature>
<dbReference type="OrthoDB" id="512727at2"/>
<dbReference type="EMBL" id="MRCE01000041">
    <property type="protein sequence ID" value="OKH32251.1"/>
    <property type="molecule type" value="Genomic_DNA"/>
</dbReference>
<reference evidence="2 3" key="1">
    <citation type="submission" date="2016-11" db="EMBL/GenBank/DDBJ databases">
        <title>Draft Genome Sequences of Nine Cyanobacterial Strains from Diverse Habitats.</title>
        <authorList>
            <person name="Zhu T."/>
            <person name="Hou S."/>
            <person name="Lu X."/>
            <person name="Hess W.R."/>
        </authorList>
    </citation>
    <scope>NUCLEOTIDE SEQUENCE [LARGE SCALE GENOMIC DNA]</scope>
    <source>
        <strain evidence="2 3">IAM M-71</strain>
    </source>
</reference>
<sequence length="139" mass="16740">MSYKKSQIRKLTLISLIIVTPLGFLTKFYHGPAQSWINHYAGDILYQIFWCLLIFFFFPTHSAIKKIPIGVFIFNSIIEFLQLWKPPFLEGFRYTFWGRMTLGTQFDRQDFLYYLIGSFIGWLWLRQLWRKGNNYEKTS</sequence>
<keyword evidence="1" id="KW-0812">Transmembrane</keyword>
<organism evidence="2 3">
    <name type="scientific">[Phormidium ambiguum] IAM M-71</name>
    <dbReference type="NCBI Taxonomy" id="454136"/>
    <lineage>
        <taxon>Bacteria</taxon>
        <taxon>Bacillati</taxon>
        <taxon>Cyanobacteriota</taxon>
        <taxon>Cyanophyceae</taxon>
        <taxon>Oscillatoriophycideae</taxon>
        <taxon>Aerosakkonematales</taxon>
        <taxon>Aerosakkonemataceae</taxon>
        <taxon>Floridanema</taxon>
    </lineage>
</organism>
<accession>A0A1U7I7A9</accession>
<evidence type="ECO:0000256" key="1">
    <source>
        <dbReference type="SAM" id="Phobius"/>
    </source>
</evidence>
<feature type="transmembrane region" description="Helical" evidence="1">
    <location>
        <begin position="36"/>
        <end position="58"/>
    </location>
</feature>
<dbReference type="InterPro" id="IPR021257">
    <property type="entry name" value="DUF2809"/>
</dbReference>
<evidence type="ECO:0008006" key="4">
    <source>
        <dbReference type="Google" id="ProtNLM"/>
    </source>
</evidence>
<feature type="transmembrane region" description="Helical" evidence="1">
    <location>
        <begin position="12"/>
        <end position="30"/>
    </location>
</feature>
<protein>
    <recommendedName>
        <fullName evidence="4">DUF2809 domain-containing protein</fullName>
    </recommendedName>
</protein>
<name>A0A1U7I7A9_9CYAN</name>
<dbReference type="Proteomes" id="UP000185860">
    <property type="component" value="Unassembled WGS sequence"/>
</dbReference>
<dbReference type="RefSeq" id="WP_073596512.1">
    <property type="nucleotide sequence ID" value="NZ_MRCE01000041.1"/>
</dbReference>
<gene>
    <name evidence="2" type="ORF">NIES2119_26595</name>
</gene>
<keyword evidence="1" id="KW-1133">Transmembrane helix</keyword>
<dbReference type="AlphaFoldDB" id="A0A1U7I7A9"/>
<comment type="caution">
    <text evidence="2">The sequence shown here is derived from an EMBL/GenBank/DDBJ whole genome shotgun (WGS) entry which is preliminary data.</text>
</comment>
<proteinExistence type="predicted"/>
<dbReference type="Pfam" id="PF10990">
    <property type="entry name" value="DUF2809"/>
    <property type="match status" value="1"/>
</dbReference>
<dbReference type="STRING" id="454136.NIES2119_26595"/>
<feature type="transmembrane region" description="Helical" evidence="1">
    <location>
        <begin position="111"/>
        <end position="129"/>
    </location>
</feature>